<dbReference type="PRINTS" id="PR00783">
    <property type="entry name" value="MINTRINSICP"/>
</dbReference>
<gene>
    <name evidence="7" type="ORF">O3M35_001441</name>
</gene>
<comment type="subcellular location">
    <subcellularLocation>
        <location evidence="1">Membrane</location>
        <topology evidence="1">Multi-pass membrane protein</topology>
    </subcellularLocation>
</comment>
<evidence type="ECO:0000313" key="8">
    <source>
        <dbReference type="Proteomes" id="UP001461498"/>
    </source>
</evidence>
<comment type="similarity">
    <text evidence="5">Belongs to the MIP/aquaporin (TC 1.A.8) family.</text>
</comment>
<accession>A0AAW1CNP0</accession>
<dbReference type="AlphaFoldDB" id="A0AAW1CNP0"/>
<dbReference type="Pfam" id="PF00230">
    <property type="entry name" value="MIP"/>
    <property type="match status" value="1"/>
</dbReference>
<keyword evidence="2 5" id="KW-0812">Transmembrane</keyword>
<name>A0AAW1CNP0_9HEMI</name>
<dbReference type="Proteomes" id="UP001461498">
    <property type="component" value="Unassembled WGS sequence"/>
</dbReference>
<sequence>MYQSLAPYNYRLTETQDTNKMDGINETTLKVGSDEHHLKKKQSISTNPKQTWKRYFQIFVAETIATAFLMCFGCMGGIAGFDGSTKPPPLQGAFVFGLTVCSLITTFGHISGAHMNPAVTVCFYMMGTIDAIQVPIYILAEVIGATMGVGFLIALTPKVILGDNPVCMTLPDPTVSTAQALALEYTITTLLLLVLLSTSDVRNADKQETVPIKFAFLIIAVSLFGGPYTGASMNPARSLAPAIWSNDWSYQWVYWVSPILSGVITPLFYQSCFPAD</sequence>
<evidence type="ECO:0000256" key="5">
    <source>
        <dbReference type="RuleBase" id="RU000477"/>
    </source>
</evidence>
<dbReference type="InterPro" id="IPR034294">
    <property type="entry name" value="Aquaporin_transptr"/>
</dbReference>
<dbReference type="InterPro" id="IPR023271">
    <property type="entry name" value="Aquaporin-like"/>
</dbReference>
<keyword evidence="8" id="KW-1185">Reference proteome</keyword>
<evidence type="ECO:0008006" key="9">
    <source>
        <dbReference type="Google" id="ProtNLM"/>
    </source>
</evidence>
<feature type="transmembrane region" description="Helical" evidence="6">
    <location>
        <begin position="210"/>
        <end position="229"/>
    </location>
</feature>
<proteinExistence type="inferred from homology"/>
<protein>
    <recommendedName>
        <fullName evidence="9">Aquaporin</fullName>
    </recommendedName>
</protein>
<keyword evidence="3 6" id="KW-1133">Transmembrane helix</keyword>
<dbReference type="SUPFAM" id="SSF81338">
    <property type="entry name" value="Aquaporin-like"/>
    <property type="match status" value="1"/>
</dbReference>
<dbReference type="GO" id="GO:0005886">
    <property type="term" value="C:plasma membrane"/>
    <property type="evidence" value="ECO:0007669"/>
    <property type="project" value="TreeGrafter"/>
</dbReference>
<evidence type="ECO:0000256" key="1">
    <source>
        <dbReference type="ARBA" id="ARBA00004141"/>
    </source>
</evidence>
<dbReference type="InterPro" id="IPR000425">
    <property type="entry name" value="MIP"/>
</dbReference>
<reference evidence="7 8" key="1">
    <citation type="submission" date="2022-12" db="EMBL/GenBank/DDBJ databases">
        <title>Chromosome-level genome assembly of true bugs.</title>
        <authorList>
            <person name="Ma L."/>
            <person name="Li H."/>
        </authorList>
    </citation>
    <scope>NUCLEOTIDE SEQUENCE [LARGE SCALE GENOMIC DNA]</scope>
    <source>
        <strain evidence="7">Lab_2022b</strain>
    </source>
</reference>
<feature type="transmembrane region" description="Helical" evidence="6">
    <location>
        <begin position="175"/>
        <end position="198"/>
    </location>
</feature>
<dbReference type="PANTHER" id="PTHR19139:SF270">
    <property type="entry name" value="ENTOMOGLYCEROPORIN 1-RELATED"/>
    <property type="match status" value="1"/>
</dbReference>
<organism evidence="7 8">
    <name type="scientific">Rhynocoris fuscipes</name>
    <dbReference type="NCBI Taxonomy" id="488301"/>
    <lineage>
        <taxon>Eukaryota</taxon>
        <taxon>Metazoa</taxon>
        <taxon>Ecdysozoa</taxon>
        <taxon>Arthropoda</taxon>
        <taxon>Hexapoda</taxon>
        <taxon>Insecta</taxon>
        <taxon>Pterygota</taxon>
        <taxon>Neoptera</taxon>
        <taxon>Paraneoptera</taxon>
        <taxon>Hemiptera</taxon>
        <taxon>Heteroptera</taxon>
        <taxon>Panheteroptera</taxon>
        <taxon>Cimicomorpha</taxon>
        <taxon>Reduviidae</taxon>
        <taxon>Harpactorinae</taxon>
        <taxon>Harpactorini</taxon>
        <taxon>Rhynocoris</taxon>
    </lineage>
</organism>
<keyword evidence="5" id="KW-0813">Transport</keyword>
<dbReference type="GO" id="GO:0015267">
    <property type="term" value="F:channel activity"/>
    <property type="evidence" value="ECO:0007669"/>
    <property type="project" value="InterPro"/>
</dbReference>
<feature type="transmembrane region" description="Helical" evidence="6">
    <location>
        <begin position="249"/>
        <end position="269"/>
    </location>
</feature>
<feature type="transmembrane region" description="Helical" evidence="6">
    <location>
        <begin position="93"/>
        <end position="113"/>
    </location>
</feature>
<feature type="transmembrane region" description="Helical" evidence="6">
    <location>
        <begin position="58"/>
        <end position="81"/>
    </location>
</feature>
<dbReference type="EMBL" id="JAPXFL010000010">
    <property type="protein sequence ID" value="KAK9500116.1"/>
    <property type="molecule type" value="Genomic_DNA"/>
</dbReference>
<evidence type="ECO:0000313" key="7">
    <source>
        <dbReference type="EMBL" id="KAK9500116.1"/>
    </source>
</evidence>
<keyword evidence="4 6" id="KW-0472">Membrane</keyword>
<feature type="transmembrane region" description="Helical" evidence="6">
    <location>
        <begin position="134"/>
        <end position="155"/>
    </location>
</feature>
<comment type="caution">
    <text evidence="7">The sequence shown here is derived from an EMBL/GenBank/DDBJ whole genome shotgun (WGS) entry which is preliminary data.</text>
</comment>
<dbReference type="PANTHER" id="PTHR19139">
    <property type="entry name" value="AQUAPORIN TRANSPORTER"/>
    <property type="match status" value="1"/>
</dbReference>
<evidence type="ECO:0000256" key="3">
    <source>
        <dbReference type="ARBA" id="ARBA00022989"/>
    </source>
</evidence>
<dbReference type="Gene3D" id="1.20.1080.10">
    <property type="entry name" value="Glycerol uptake facilitator protein"/>
    <property type="match status" value="1"/>
</dbReference>
<evidence type="ECO:0000256" key="2">
    <source>
        <dbReference type="ARBA" id="ARBA00022692"/>
    </source>
</evidence>
<evidence type="ECO:0000256" key="6">
    <source>
        <dbReference type="SAM" id="Phobius"/>
    </source>
</evidence>
<evidence type="ECO:0000256" key="4">
    <source>
        <dbReference type="ARBA" id="ARBA00023136"/>
    </source>
</evidence>